<reference evidence="1 2" key="1">
    <citation type="journal article" date="2022" name="Front. Microbiol.">
        <title>Identification and characterization of a novel class of self-sufficient cytochrome P450 hydroxylase involved in cyclohexanecarboxylate degradation in Paraburkholderia terrae strain KU-64.</title>
        <authorList>
            <person name="Yamamoto T."/>
            <person name="Hasegawa Y."/>
            <person name="Iwaki H."/>
        </authorList>
    </citation>
    <scope>NUCLEOTIDE SEQUENCE [LARGE SCALE GENOMIC DNA]</scope>
    <source>
        <strain evidence="1 2">KU-64</strain>
    </source>
</reference>
<dbReference type="EMBL" id="AP024958">
    <property type="protein sequence ID" value="BCZ85229.1"/>
    <property type="molecule type" value="Genomic_DNA"/>
</dbReference>
<protein>
    <recommendedName>
        <fullName evidence="3">Resolvase/invertase-type recombinase catalytic domain-containing protein</fullName>
    </recommendedName>
</protein>
<proteinExistence type="predicted"/>
<sequence length="70" mass="8406">MIVIGYRRVEQRHIQDTLWQAQQLTQTSRFEKLAHGRSSHGRIDIRQYLLDEKIGWKRIGAAELPEYRQE</sequence>
<dbReference type="Proteomes" id="UP001319874">
    <property type="component" value="Chromosome 4"/>
</dbReference>
<name>A0ABN6JYP0_9BURK</name>
<evidence type="ECO:0008006" key="3">
    <source>
        <dbReference type="Google" id="ProtNLM"/>
    </source>
</evidence>
<gene>
    <name evidence="1" type="ORF">PTKU64_89040</name>
</gene>
<evidence type="ECO:0000313" key="1">
    <source>
        <dbReference type="EMBL" id="BCZ85229.1"/>
    </source>
</evidence>
<keyword evidence="2" id="KW-1185">Reference proteome</keyword>
<accession>A0ABN6JYP0</accession>
<organism evidence="1 2">
    <name type="scientific">Paraburkholderia terrae</name>
    <dbReference type="NCBI Taxonomy" id="311230"/>
    <lineage>
        <taxon>Bacteria</taxon>
        <taxon>Pseudomonadati</taxon>
        <taxon>Pseudomonadota</taxon>
        <taxon>Betaproteobacteria</taxon>
        <taxon>Burkholderiales</taxon>
        <taxon>Burkholderiaceae</taxon>
        <taxon>Paraburkholderia</taxon>
    </lineage>
</organism>
<evidence type="ECO:0000313" key="2">
    <source>
        <dbReference type="Proteomes" id="UP001319874"/>
    </source>
</evidence>